<proteinExistence type="predicted"/>
<evidence type="ECO:0000259" key="1">
    <source>
        <dbReference type="Pfam" id="PF06568"/>
    </source>
</evidence>
<dbReference type="AlphaFoldDB" id="A0A3P3DW03"/>
<dbReference type="Proteomes" id="UP000282125">
    <property type="component" value="Unassembled WGS sequence"/>
</dbReference>
<protein>
    <submittedName>
        <fullName evidence="2">DUF1127 domain-containing protein</fullName>
    </submittedName>
</protein>
<dbReference type="Pfam" id="PF06568">
    <property type="entry name" value="YjiS-like"/>
    <property type="match status" value="1"/>
</dbReference>
<dbReference type="OrthoDB" id="8244198at2"/>
<gene>
    <name evidence="2" type="ORF">EG244_04470</name>
</gene>
<feature type="domain" description="YjiS-like" evidence="1">
    <location>
        <begin position="28"/>
        <end position="60"/>
    </location>
</feature>
<sequence length="75" mass="8049">MALASTNAPLSAASAGKLQGNGFFAALRDGFVRYRVFTRTRRELNELSSRDLADLGISRSGITRVALEAAYGKDV</sequence>
<keyword evidence="3" id="KW-1185">Reference proteome</keyword>
<name>A0A3P3DW03_9RHOB</name>
<dbReference type="InterPro" id="IPR009506">
    <property type="entry name" value="YjiS-like"/>
</dbReference>
<dbReference type="EMBL" id="RRAZ01000005">
    <property type="protein sequence ID" value="RRH76868.1"/>
    <property type="molecule type" value="Genomic_DNA"/>
</dbReference>
<comment type="caution">
    <text evidence="2">The sequence shown here is derived from an EMBL/GenBank/DDBJ whole genome shotgun (WGS) entry which is preliminary data.</text>
</comment>
<organism evidence="2 3">
    <name type="scientific">Falsigemmobacter faecalis</name>
    <dbReference type="NCBI Taxonomy" id="2488730"/>
    <lineage>
        <taxon>Bacteria</taxon>
        <taxon>Pseudomonadati</taxon>
        <taxon>Pseudomonadota</taxon>
        <taxon>Alphaproteobacteria</taxon>
        <taxon>Rhodobacterales</taxon>
        <taxon>Paracoccaceae</taxon>
        <taxon>Falsigemmobacter</taxon>
    </lineage>
</organism>
<evidence type="ECO:0000313" key="3">
    <source>
        <dbReference type="Proteomes" id="UP000282125"/>
    </source>
</evidence>
<evidence type="ECO:0000313" key="2">
    <source>
        <dbReference type="EMBL" id="RRH76868.1"/>
    </source>
</evidence>
<dbReference type="RefSeq" id="WP_124963813.1">
    <property type="nucleotide sequence ID" value="NZ_RRAZ01000005.1"/>
</dbReference>
<accession>A0A3P3DW03</accession>
<reference evidence="2 3" key="1">
    <citation type="submission" date="2018-11" db="EMBL/GenBank/DDBJ databases">
        <title>Gemmobacter sp. nov., YIM 102744-1 draft genome.</title>
        <authorList>
            <person name="Li G."/>
            <person name="Jiang Y."/>
        </authorList>
    </citation>
    <scope>NUCLEOTIDE SEQUENCE [LARGE SCALE GENOMIC DNA]</scope>
    <source>
        <strain evidence="2 3">YIM 102744-1</strain>
    </source>
</reference>